<dbReference type="FunFam" id="2.30.29.30:FF:000454">
    <property type="entry name" value="Ran-specific GTPase-activating protein 2"/>
    <property type="match status" value="1"/>
</dbReference>
<dbReference type="GO" id="GO:0006611">
    <property type="term" value="P:protein export from nucleus"/>
    <property type="evidence" value="ECO:0007669"/>
    <property type="project" value="UniProtKB-ARBA"/>
</dbReference>
<evidence type="ECO:0000313" key="7">
    <source>
        <dbReference type="Proteomes" id="UP000191024"/>
    </source>
</evidence>
<dbReference type="GO" id="GO:0005634">
    <property type="term" value="C:nucleus"/>
    <property type="evidence" value="ECO:0007669"/>
    <property type="project" value="UniProtKB-SubCell"/>
</dbReference>
<dbReference type="InterPro" id="IPR000156">
    <property type="entry name" value="Ran_bind_dom"/>
</dbReference>
<feature type="compositionally biased region" description="Basic and acidic residues" evidence="4">
    <location>
        <begin position="186"/>
        <end position="208"/>
    </location>
</feature>
<dbReference type="AlphaFoldDB" id="A0A1G4JNW5"/>
<sequence>MADVSEESTPGLQLETTQESISNPENGKRPRTEDSESKILESNPKKTKTGENLKEASNRDVESESTNKDQKSSSEVDKSDNDNSTAKAPQKSHANREECRDESTESKEKLVDAKPKFVFGQSSPFAAGFGEGTSGLASADKTENKTSTPRENSGPLGVKKAAFGSGFAFGAGFGALNSSKPTSSDKVPKEGEQKSSTEEEDASEKQESSAKATNGSDGIVTLTKQNVDSGEEDEDALYQANAKLYQFEGAKEGWKERGVGVMSINKNRKTGKTRIVMRSRALLKVILNISLVKGTTVLKGFPASLHGDKFIRILSVDEQKHPLQYAVRVSKAEVAIELHDNIKEQLP</sequence>
<dbReference type="OrthoDB" id="411251at2759"/>
<keyword evidence="2" id="KW-0597">Phosphoprotein</keyword>
<feature type="region of interest" description="Disordered" evidence="4">
    <location>
        <begin position="1"/>
        <end position="158"/>
    </location>
</feature>
<keyword evidence="3" id="KW-0539">Nucleus</keyword>
<feature type="compositionally biased region" description="Polar residues" evidence="4">
    <location>
        <begin position="209"/>
        <end position="220"/>
    </location>
</feature>
<feature type="domain" description="RanBD1" evidence="5">
    <location>
        <begin position="215"/>
        <end position="347"/>
    </location>
</feature>
<evidence type="ECO:0000259" key="5">
    <source>
        <dbReference type="PROSITE" id="PS50196"/>
    </source>
</evidence>
<organism evidence="6 7">
    <name type="scientific">Lachancea mirantina</name>
    <dbReference type="NCBI Taxonomy" id="1230905"/>
    <lineage>
        <taxon>Eukaryota</taxon>
        <taxon>Fungi</taxon>
        <taxon>Dikarya</taxon>
        <taxon>Ascomycota</taxon>
        <taxon>Saccharomycotina</taxon>
        <taxon>Saccharomycetes</taxon>
        <taxon>Saccharomycetales</taxon>
        <taxon>Saccharomycetaceae</taxon>
        <taxon>Lachancea</taxon>
    </lineage>
</organism>
<evidence type="ECO:0000313" key="6">
    <source>
        <dbReference type="EMBL" id="SCU92415.1"/>
    </source>
</evidence>
<feature type="region of interest" description="Disordered" evidence="4">
    <location>
        <begin position="174"/>
        <end position="220"/>
    </location>
</feature>
<dbReference type="EMBL" id="LT598465">
    <property type="protein sequence ID" value="SCU92415.1"/>
    <property type="molecule type" value="Genomic_DNA"/>
</dbReference>
<feature type="compositionally biased region" description="Basic and acidic residues" evidence="4">
    <location>
        <begin position="26"/>
        <end position="39"/>
    </location>
</feature>
<dbReference type="SUPFAM" id="SSF50729">
    <property type="entry name" value="PH domain-like"/>
    <property type="match status" value="1"/>
</dbReference>
<feature type="compositionally biased region" description="Basic and acidic residues" evidence="4">
    <location>
        <begin position="94"/>
        <end position="115"/>
    </location>
</feature>
<dbReference type="Proteomes" id="UP000191024">
    <property type="component" value="Chromosome E"/>
</dbReference>
<dbReference type="GO" id="GO:0006607">
    <property type="term" value="P:NLS-bearing protein import into nucleus"/>
    <property type="evidence" value="ECO:0007669"/>
    <property type="project" value="TreeGrafter"/>
</dbReference>
<evidence type="ECO:0000256" key="2">
    <source>
        <dbReference type="ARBA" id="ARBA00022553"/>
    </source>
</evidence>
<comment type="subcellular location">
    <subcellularLocation>
        <location evidence="1">Nucleus</location>
    </subcellularLocation>
</comment>
<evidence type="ECO:0000256" key="1">
    <source>
        <dbReference type="ARBA" id="ARBA00004123"/>
    </source>
</evidence>
<evidence type="ECO:0000256" key="3">
    <source>
        <dbReference type="ARBA" id="ARBA00023242"/>
    </source>
</evidence>
<dbReference type="Pfam" id="PF00638">
    <property type="entry name" value="Ran_BP1"/>
    <property type="match status" value="1"/>
</dbReference>
<accession>A0A1G4JNW5</accession>
<feature type="compositionally biased region" description="Polar residues" evidence="4">
    <location>
        <begin position="176"/>
        <end position="185"/>
    </location>
</feature>
<proteinExistence type="predicted"/>
<keyword evidence="7" id="KW-1185">Reference proteome</keyword>
<dbReference type="InterPro" id="IPR045255">
    <property type="entry name" value="RanBP1-like"/>
</dbReference>
<reference evidence="6 7" key="1">
    <citation type="submission" date="2016-03" db="EMBL/GenBank/DDBJ databases">
        <authorList>
            <person name="Devillers H."/>
        </authorList>
    </citation>
    <scope>NUCLEOTIDE SEQUENCE [LARGE SCALE GENOMIC DNA]</scope>
    <source>
        <strain evidence="6">CBS 11717</strain>
    </source>
</reference>
<dbReference type="SMART" id="SM00160">
    <property type="entry name" value="RanBD"/>
    <property type="match status" value="1"/>
</dbReference>
<name>A0A1G4JNW5_9SACH</name>
<dbReference type="InterPro" id="IPR011993">
    <property type="entry name" value="PH-like_dom_sf"/>
</dbReference>
<feature type="compositionally biased region" description="Basic and acidic residues" evidence="4">
    <location>
        <begin position="48"/>
        <end position="81"/>
    </location>
</feature>
<dbReference type="PROSITE" id="PS50196">
    <property type="entry name" value="RANBD1"/>
    <property type="match status" value="1"/>
</dbReference>
<gene>
    <name evidence="6" type="ORF">LAMI_0E10286G</name>
</gene>
<dbReference type="Gene3D" id="2.30.29.30">
    <property type="entry name" value="Pleckstrin-homology domain (PH domain)/Phosphotyrosine-binding domain (PTB)"/>
    <property type="match status" value="1"/>
</dbReference>
<protein>
    <submittedName>
        <fullName evidence="6">LAMI_0E10286g1_1</fullName>
    </submittedName>
</protein>
<dbReference type="STRING" id="1230905.A0A1G4JNW5"/>
<dbReference type="PANTHER" id="PTHR23138:SF142">
    <property type="entry name" value="RAN-BINDING PROTEIN 3B-RELATED"/>
    <property type="match status" value="1"/>
</dbReference>
<dbReference type="PANTHER" id="PTHR23138">
    <property type="entry name" value="RAN BINDING PROTEIN"/>
    <property type="match status" value="1"/>
</dbReference>
<evidence type="ECO:0000256" key="4">
    <source>
        <dbReference type="SAM" id="MobiDB-lite"/>
    </source>
</evidence>
<feature type="compositionally biased region" description="Polar residues" evidence="4">
    <location>
        <begin position="7"/>
        <end position="25"/>
    </location>
</feature>